<sequence length="563" mass="63536">MAFPKSFLAFLAFGISLTVFAQNEFQTLLDSGPEQLGTIFHHPIRRVAIVGAGPAGLQAAANLIEHNFAVRLFERAAHPGGNWLYSEETPIREPYPDKPVGQNPDLEIPYQLPVERYYNDGDDGLTLNHRWTEHWQPRPVWYNLFTNSPKVSTELPDVSYNPETPWVLSHHTIQRHVRSYASHHCINSNDHCPATPSAPPVASYSARVEKVEKDAETHTWVLTLRRLKWLQQSNQILEEWWTETFDAVVLATGPYTSAHVPEIDGIVDWSKAKEEEHYSIYHSQSYRHPEQYAGKTVLIVGASVSASEIARDISPFVHRIIASVRVSFSSRSQCRNAPDHIVSPPTKPIGARLRSLSRFPNITEFVPEIASFDPLKTHTDGIRDGKIHLINGSTLQGIDEIILATGYQGTALYPPGSPARPHLNTSWTGHYIPDPTLAYSSSRAWTMGRYQYYGLAKVWEGTARLPPPEEIEDPDTRPEVWLGEELFRRYITWLNDASLEHGGRFVQPPPIEKIELLKYFSVVHFLNATVGLGDIGLNPISMLSGQLNVENPWDVLVDEDTDW</sequence>
<evidence type="ECO:0000256" key="1">
    <source>
        <dbReference type="ARBA" id="ARBA00022630"/>
    </source>
</evidence>
<dbReference type="GO" id="GO:0004499">
    <property type="term" value="F:N,N-dimethylaniline monooxygenase activity"/>
    <property type="evidence" value="ECO:0007669"/>
    <property type="project" value="InterPro"/>
</dbReference>
<dbReference type="GO" id="GO:0050661">
    <property type="term" value="F:NADP binding"/>
    <property type="evidence" value="ECO:0007669"/>
    <property type="project" value="InterPro"/>
</dbReference>
<dbReference type="PRINTS" id="PR00419">
    <property type="entry name" value="ADXRDTASE"/>
</dbReference>
<protein>
    <submittedName>
        <fullName evidence="5">Dimethylaniline monooxygenase</fullName>
    </submittedName>
</protein>
<dbReference type="Gene3D" id="3.50.50.60">
    <property type="entry name" value="FAD/NAD(P)-binding domain"/>
    <property type="match status" value="2"/>
</dbReference>
<evidence type="ECO:0000256" key="2">
    <source>
        <dbReference type="ARBA" id="ARBA00022827"/>
    </source>
</evidence>
<dbReference type="Pfam" id="PF13450">
    <property type="entry name" value="NAD_binding_8"/>
    <property type="match status" value="1"/>
</dbReference>
<dbReference type="InterPro" id="IPR036188">
    <property type="entry name" value="FAD/NAD-bd_sf"/>
</dbReference>
<accession>A0A8H7CET1</accession>
<name>A0A8H7CET1_9AGAR</name>
<dbReference type="InterPro" id="IPR020946">
    <property type="entry name" value="Flavin_mOase-like"/>
</dbReference>
<keyword evidence="6" id="KW-1185">Reference proteome</keyword>
<dbReference type="AlphaFoldDB" id="A0A8H7CET1"/>
<evidence type="ECO:0000313" key="6">
    <source>
        <dbReference type="Proteomes" id="UP000620124"/>
    </source>
</evidence>
<organism evidence="5 6">
    <name type="scientific">Mycena venus</name>
    <dbReference type="NCBI Taxonomy" id="2733690"/>
    <lineage>
        <taxon>Eukaryota</taxon>
        <taxon>Fungi</taxon>
        <taxon>Dikarya</taxon>
        <taxon>Basidiomycota</taxon>
        <taxon>Agaricomycotina</taxon>
        <taxon>Agaricomycetes</taxon>
        <taxon>Agaricomycetidae</taxon>
        <taxon>Agaricales</taxon>
        <taxon>Marasmiineae</taxon>
        <taxon>Mycenaceae</taxon>
        <taxon>Mycena</taxon>
    </lineage>
</organism>
<keyword evidence="1" id="KW-0285">Flavoprotein</keyword>
<comment type="caution">
    <text evidence="5">The sequence shown here is derived from an EMBL/GenBank/DDBJ whole genome shotgun (WGS) entry which is preliminary data.</text>
</comment>
<evidence type="ECO:0000256" key="4">
    <source>
        <dbReference type="SAM" id="SignalP"/>
    </source>
</evidence>
<keyword evidence="3" id="KW-0560">Oxidoreductase</keyword>
<reference evidence="5" key="1">
    <citation type="submission" date="2020-05" db="EMBL/GenBank/DDBJ databases">
        <title>Mycena genomes resolve the evolution of fungal bioluminescence.</title>
        <authorList>
            <person name="Tsai I.J."/>
        </authorList>
    </citation>
    <scope>NUCLEOTIDE SEQUENCE</scope>
    <source>
        <strain evidence="5">CCC161011</strain>
    </source>
</reference>
<dbReference type="EMBL" id="JACAZI010000026">
    <property type="protein sequence ID" value="KAF7334615.1"/>
    <property type="molecule type" value="Genomic_DNA"/>
</dbReference>
<feature type="chain" id="PRO_5034921714" evidence="4">
    <location>
        <begin position="22"/>
        <end position="563"/>
    </location>
</feature>
<evidence type="ECO:0000313" key="5">
    <source>
        <dbReference type="EMBL" id="KAF7334615.1"/>
    </source>
</evidence>
<dbReference type="Proteomes" id="UP000620124">
    <property type="component" value="Unassembled WGS sequence"/>
</dbReference>
<feature type="signal peptide" evidence="4">
    <location>
        <begin position="1"/>
        <end position="21"/>
    </location>
</feature>
<dbReference type="GO" id="GO:0050660">
    <property type="term" value="F:flavin adenine dinucleotide binding"/>
    <property type="evidence" value="ECO:0007669"/>
    <property type="project" value="InterPro"/>
</dbReference>
<dbReference type="OrthoDB" id="66881at2759"/>
<keyword evidence="2" id="KW-0274">FAD</keyword>
<dbReference type="Pfam" id="PF00743">
    <property type="entry name" value="FMO-like"/>
    <property type="match status" value="1"/>
</dbReference>
<dbReference type="InterPro" id="IPR050982">
    <property type="entry name" value="Auxin_biosynth/cation_transpt"/>
</dbReference>
<proteinExistence type="predicted"/>
<keyword evidence="4" id="KW-0732">Signal</keyword>
<keyword evidence="5" id="KW-0503">Monooxygenase</keyword>
<dbReference type="SUPFAM" id="SSF51905">
    <property type="entry name" value="FAD/NAD(P)-binding domain"/>
    <property type="match status" value="1"/>
</dbReference>
<dbReference type="PANTHER" id="PTHR43539">
    <property type="entry name" value="FLAVIN-BINDING MONOOXYGENASE-LIKE PROTEIN (AFU_ORTHOLOGUE AFUA_4G09220)"/>
    <property type="match status" value="1"/>
</dbReference>
<gene>
    <name evidence="5" type="ORF">MVEN_02291700</name>
</gene>
<evidence type="ECO:0000256" key="3">
    <source>
        <dbReference type="ARBA" id="ARBA00023002"/>
    </source>
</evidence>
<dbReference type="PANTHER" id="PTHR43539:SF78">
    <property type="entry name" value="FLAVIN-CONTAINING MONOOXYGENASE"/>
    <property type="match status" value="1"/>
</dbReference>